<evidence type="ECO:0000313" key="2">
    <source>
        <dbReference type="Proteomes" id="UP001365542"/>
    </source>
</evidence>
<dbReference type="Proteomes" id="UP001365542">
    <property type="component" value="Unassembled WGS sequence"/>
</dbReference>
<organism evidence="1 2">
    <name type="scientific">Orbilia ellipsospora</name>
    <dbReference type="NCBI Taxonomy" id="2528407"/>
    <lineage>
        <taxon>Eukaryota</taxon>
        <taxon>Fungi</taxon>
        <taxon>Dikarya</taxon>
        <taxon>Ascomycota</taxon>
        <taxon>Pezizomycotina</taxon>
        <taxon>Orbiliomycetes</taxon>
        <taxon>Orbiliales</taxon>
        <taxon>Orbiliaceae</taxon>
        <taxon>Orbilia</taxon>
    </lineage>
</organism>
<dbReference type="GO" id="GO:0046578">
    <property type="term" value="P:regulation of Ras protein signal transduction"/>
    <property type="evidence" value="ECO:0007669"/>
    <property type="project" value="TreeGrafter"/>
</dbReference>
<name>A0AAV9XFW5_9PEZI</name>
<dbReference type="Gene3D" id="3.90.280.10">
    <property type="entry name" value="PEBP-like"/>
    <property type="match status" value="1"/>
</dbReference>
<dbReference type="GO" id="GO:0030162">
    <property type="term" value="P:regulation of proteolysis"/>
    <property type="evidence" value="ECO:0007669"/>
    <property type="project" value="TreeGrafter"/>
</dbReference>
<dbReference type="Pfam" id="PF01161">
    <property type="entry name" value="PBP"/>
    <property type="match status" value="1"/>
</dbReference>
<dbReference type="CDD" id="cd00866">
    <property type="entry name" value="PEBP_euk"/>
    <property type="match status" value="1"/>
</dbReference>
<evidence type="ECO:0000313" key="1">
    <source>
        <dbReference type="EMBL" id="KAK6540995.1"/>
    </source>
</evidence>
<dbReference type="SUPFAM" id="SSF49777">
    <property type="entry name" value="PEBP-like"/>
    <property type="match status" value="1"/>
</dbReference>
<evidence type="ECO:0008006" key="3">
    <source>
        <dbReference type="Google" id="ProtNLM"/>
    </source>
</evidence>
<accession>A0AAV9XFW5</accession>
<dbReference type="AlphaFoldDB" id="A0AAV9XFW5"/>
<dbReference type="GO" id="GO:0030414">
    <property type="term" value="F:peptidase inhibitor activity"/>
    <property type="evidence" value="ECO:0007669"/>
    <property type="project" value="TreeGrafter"/>
</dbReference>
<protein>
    <recommendedName>
        <fullName evidence="3">Phosphatidylethanolamine-binding protein</fullName>
    </recommendedName>
</protein>
<dbReference type="PANTHER" id="PTHR11362:SF148">
    <property type="entry name" value="CARBOXYPEPTIDASE Y INHIBITOR"/>
    <property type="match status" value="1"/>
</dbReference>
<reference evidence="1 2" key="1">
    <citation type="submission" date="2019-10" db="EMBL/GenBank/DDBJ databases">
        <authorList>
            <person name="Palmer J.M."/>
        </authorList>
    </citation>
    <scope>NUCLEOTIDE SEQUENCE [LARGE SCALE GENOMIC DNA]</scope>
    <source>
        <strain evidence="1 2">TWF694</strain>
    </source>
</reference>
<dbReference type="PANTHER" id="PTHR11362">
    <property type="entry name" value="PHOSPHATIDYLETHANOLAMINE-BINDING PROTEIN"/>
    <property type="match status" value="1"/>
</dbReference>
<proteinExistence type="predicted"/>
<sequence length="244" mass="27663">MSAVLFRRQLCAAGAGLRTTPFLQQSLGRHHLQQQRQILPRFTPSISPRIHRMPLVTINQSIIEKLKSDGVIPDVIDEFQPSVFLEAEFPSGEAIQLGNTLKVKDTQDQPKITITPGAASFESEDAKYTLCLTDPDATSRDNPKWSEFCHWLVTDIKPKSGTLNLDDAKELIEFMGPAPPEKTGKHRYVLLFFKNGKEHLKAPEGRKKWGFDKEEPRVGARYYAKKYDLSLVGANFFFCQNEEQ</sequence>
<keyword evidence="2" id="KW-1185">Reference proteome</keyword>
<dbReference type="InterPro" id="IPR035810">
    <property type="entry name" value="PEBP_euk"/>
</dbReference>
<dbReference type="InterPro" id="IPR036610">
    <property type="entry name" value="PEBP-like_sf"/>
</dbReference>
<dbReference type="InterPro" id="IPR008914">
    <property type="entry name" value="PEBP"/>
</dbReference>
<dbReference type="GO" id="GO:0005543">
    <property type="term" value="F:phospholipid binding"/>
    <property type="evidence" value="ECO:0007669"/>
    <property type="project" value="TreeGrafter"/>
</dbReference>
<dbReference type="EMBL" id="JAVHJO010000004">
    <property type="protein sequence ID" value="KAK6540995.1"/>
    <property type="molecule type" value="Genomic_DNA"/>
</dbReference>
<gene>
    <name evidence="1" type="ORF">TWF694_008376</name>
</gene>
<comment type="caution">
    <text evidence="1">The sequence shown here is derived from an EMBL/GenBank/DDBJ whole genome shotgun (WGS) entry which is preliminary data.</text>
</comment>